<accession>A0ABQ5UTP2</accession>
<evidence type="ECO:0000313" key="2">
    <source>
        <dbReference type="EMBL" id="GLQ18553.1"/>
    </source>
</evidence>
<proteinExistence type="predicted"/>
<evidence type="ECO:0008006" key="4">
    <source>
        <dbReference type="Google" id="ProtNLM"/>
    </source>
</evidence>
<keyword evidence="1" id="KW-1133">Transmembrane helix</keyword>
<keyword evidence="1" id="KW-0812">Transmembrane</keyword>
<keyword evidence="1" id="KW-0472">Membrane</keyword>
<feature type="transmembrane region" description="Helical" evidence="1">
    <location>
        <begin position="30"/>
        <end position="52"/>
    </location>
</feature>
<protein>
    <recommendedName>
        <fullName evidence="4">Apolipoprotein acyltransferase</fullName>
    </recommendedName>
</protein>
<evidence type="ECO:0000313" key="3">
    <source>
        <dbReference type="Proteomes" id="UP001161405"/>
    </source>
</evidence>
<dbReference type="RefSeq" id="WP_284365563.1">
    <property type="nucleotide sequence ID" value="NZ_BSNI01000002.1"/>
</dbReference>
<comment type="caution">
    <text evidence="2">The sequence shown here is derived from an EMBL/GenBank/DDBJ whole genome shotgun (WGS) entry which is preliminary data.</text>
</comment>
<keyword evidence="3" id="KW-1185">Reference proteome</keyword>
<sequence length="53" mass="5719">MEKLLFALAVGAGMGWLVAGRVKKEEPEMYKQIGLIAGVIATGIVWAVAVFVW</sequence>
<evidence type="ECO:0000256" key="1">
    <source>
        <dbReference type="SAM" id="Phobius"/>
    </source>
</evidence>
<reference evidence="2" key="1">
    <citation type="journal article" date="2014" name="Int. J. Syst. Evol. Microbiol.">
        <title>Complete genome of a new Firmicutes species belonging to the dominant human colonic microbiota ('Ruminococcus bicirculans') reveals two chromosomes and a selective capacity to utilize plant glucans.</title>
        <authorList>
            <consortium name="NISC Comparative Sequencing Program"/>
            <person name="Wegmann U."/>
            <person name="Louis P."/>
            <person name="Goesmann A."/>
            <person name="Henrissat B."/>
            <person name="Duncan S.H."/>
            <person name="Flint H.J."/>
        </authorList>
    </citation>
    <scope>NUCLEOTIDE SEQUENCE</scope>
    <source>
        <strain evidence="2">NBRC 107169</strain>
    </source>
</reference>
<organism evidence="2 3">
    <name type="scientific">Maritalea porphyrae</name>
    <dbReference type="NCBI Taxonomy" id="880732"/>
    <lineage>
        <taxon>Bacteria</taxon>
        <taxon>Pseudomonadati</taxon>
        <taxon>Pseudomonadota</taxon>
        <taxon>Alphaproteobacteria</taxon>
        <taxon>Hyphomicrobiales</taxon>
        <taxon>Devosiaceae</taxon>
        <taxon>Maritalea</taxon>
    </lineage>
</organism>
<name>A0ABQ5UTP2_9HYPH</name>
<gene>
    <name evidence="2" type="ORF">GCM10007879_28020</name>
</gene>
<dbReference type="Proteomes" id="UP001161405">
    <property type="component" value="Unassembled WGS sequence"/>
</dbReference>
<dbReference type="EMBL" id="BSNI01000002">
    <property type="protein sequence ID" value="GLQ18553.1"/>
    <property type="molecule type" value="Genomic_DNA"/>
</dbReference>
<reference evidence="2" key="2">
    <citation type="submission" date="2023-01" db="EMBL/GenBank/DDBJ databases">
        <title>Draft genome sequence of Maritalea porphyrae strain NBRC 107169.</title>
        <authorList>
            <person name="Sun Q."/>
            <person name="Mori K."/>
        </authorList>
    </citation>
    <scope>NUCLEOTIDE SEQUENCE</scope>
    <source>
        <strain evidence="2">NBRC 107169</strain>
    </source>
</reference>